<comment type="caution">
    <text evidence="3">The sequence shown here is derived from an EMBL/GenBank/DDBJ whole genome shotgun (WGS) entry which is preliminary data.</text>
</comment>
<sequence length="335" mass="36734">MHRAKIFILACMVFPVPLLAHAQERAVSPLVSGSETPQSEQTSPAPADKITSDQHTAGSETLPEVPAMPDYPTLAVEDVPAEVHRLTLAFNKEVGGEKNISAEKKALWISLAQKELAEHSADHPLTRPQVLVVVDRNPGVQRLALIAALPGDAEDWQVIGVTKISSGTTGRKYYYITPTGVFANTSDILGYRALGTKNEHGIKGNGVKDMRVWDFGWQWAEKGWLPSREKGQIRLEMHATDPVYLEPRLGHTASEGCVRIPAALNIFIDKHGLIDAEYERTAAIDRRFSALLRKDRNQSPLAGSLLVVVDSTDALKAAHPSKVAQSVQKQHNMIR</sequence>
<evidence type="ECO:0000256" key="2">
    <source>
        <dbReference type="SAM" id="SignalP"/>
    </source>
</evidence>
<organism evidence="3 4">
    <name type="scientific">Acetobacter thailandicus</name>
    <dbReference type="NCBI Taxonomy" id="1502842"/>
    <lineage>
        <taxon>Bacteria</taxon>
        <taxon>Pseudomonadati</taxon>
        <taxon>Pseudomonadota</taxon>
        <taxon>Alphaproteobacteria</taxon>
        <taxon>Acetobacterales</taxon>
        <taxon>Acetobacteraceae</taxon>
        <taxon>Acetobacter</taxon>
    </lineage>
</organism>
<keyword evidence="2" id="KW-0732">Signal</keyword>
<dbReference type="InterPro" id="IPR005490">
    <property type="entry name" value="LD_TPept_cat_dom"/>
</dbReference>
<dbReference type="Proteomes" id="UP001301152">
    <property type="component" value="Unassembled WGS sequence"/>
</dbReference>
<accession>A0ABT3QEU0</accession>
<reference evidence="3 4" key="1">
    <citation type="submission" date="2022-11" db="EMBL/GenBank/DDBJ databases">
        <title>Genome sequencing of Acetobacter type strain.</title>
        <authorList>
            <person name="Heo J."/>
            <person name="Lee D."/>
            <person name="Han B.-H."/>
            <person name="Hong S.-B."/>
            <person name="Kwon S.-W."/>
        </authorList>
    </citation>
    <scope>NUCLEOTIDE SEQUENCE [LARGE SCALE GENOMIC DNA]</scope>
    <source>
        <strain evidence="3 4">KACC 21253</strain>
    </source>
</reference>
<keyword evidence="4" id="KW-1185">Reference proteome</keyword>
<protein>
    <submittedName>
        <fullName evidence="3">L,D-transpeptidase</fullName>
    </submittedName>
</protein>
<dbReference type="EMBL" id="JAPIUZ010000003">
    <property type="protein sequence ID" value="MCX2563807.1"/>
    <property type="molecule type" value="Genomic_DNA"/>
</dbReference>
<evidence type="ECO:0000313" key="4">
    <source>
        <dbReference type="Proteomes" id="UP001301152"/>
    </source>
</evidence>
<evidence type="ECO:0000256" key="1">
    <source>
        <dbReference type="SAM" id="MobiDB-lite"/>
    </source>
</evidence>
<evidence type="ECO:0000313" key="3">
    <source>
        <dbReference type="EMBL" id="MCX2563807.1"/>
    </source>
</evidence>
<name>A0ABT3QEU0_9PROT</name>
<feature type="compositionally biased region" description="Polar residues" evidence="1">
    <location>
        <begin position="31"/>
        <end position="44"/>
    </location>
</feature>
<dbReference type="CDD" id="cd16913">
    <property type="entry name" value="YkuD_like"/>
    <property type="match status" value="1"/>
</dbReference>
<feature type="region of interest" description="Disordered" evidence="1">
    <location>
        <begin position="30"/>
        <end position="70"/>
    </location>
</feature>
<feature type="signal peptide" evidence="2">
    <location>
        <begin position="1"/>
        <end position="22"/>
    </location>
</feature>
<gene>
    <name evidence="3" type="ORF">OQ497_07550</name>
</gene>
<proteinExistence type="predicted"/>
<feature type="chain" id="PRO_5046703812" evidence="2">
    <location>
        <begin position="23"/>
        <end position="335"/>
    </location>
</feature>